<dbReference type="PANTHER" id="PTHR43252:SF7">
    <property type="entry name" value="TRANSCRIPTIONAL REGULATOR YQJI"/>
    <property type="match status" value="1"/>
</dbReference>
<dbReference type="Gene3D" id="1.10.10.10">
    <property type="entry name" value="Winged helix-like DNA-binding domain superfamily/Winged helix DNA-binding domain"/>
    <property type="match status" value="1"/>
</dbReference>
<dbReference type="InterPro" id="IPR036390">
    <property type="entry name" value="WH_DNA-bd_sf"/>
</dbReference>
<feature type="compositionally biased region" description="Basic and acidic residues" evidence="1">
    <location>
        <begin position="194"/>
        <end position="210"/>
    </location>
</feature>
<dbReference type="KEGG" id="gbr:Gbro_1531"/>
<dbReference type="InterPro" id="IPR005149">
    <property type="entry name" value="Tscrpt_reg_PadR_N"/>
</dbReference>
<dbReference type="PANTHER" id="PTHR43252">
    <property type="entry name" value="TRANSCRIPTIONAL REGULATOR YQJI"/>
    <property type="match status" value="1"/>
</dbReference>
<evidence type="ECO:0000259" key="2">
    <source>
        <dbReference type="Pfam" id="PF03551"/>
    </source>
</evidence>
<dbReference type="AlphaFoldDB" id="D0L721"/>
<keyword evidence="4" id="KW-1185">Reference proteome</keyword>
<evidence type="ECO:0000256" key="1">
    <source>
        <dbReference type="SAM" id="MobiDB-lite"/>
    </source>
</evidence>
<reference evidence="3 4" key="2">
    <citation type="journal article" date="2010" name="Stand. Genomic Sci.">
        <title>Complete genome sequence of Gordonia bronchialis type strain (3410).</title>
        <authorList>
            <person name="Ivanova N."/>
            <person name="Sikorski J."/>
            <person name="Jando M."/>
            <person name="Lapidus A."/>
            <person name="Nolan M."/>
            <person name="Lucas S."/>
            <person name="Del Rio T.G."/>
            <person name="Tice H."/>
            <person name="Copeland A."/>
            <person name="Cheng J.F."/>
            <person name="Chen F."/>
            <person name="Bruce D."/>
            <person name="Goodwin L."/>
            <person name="Pitluck S."/>
            <person name="Mavromatis K."/>
            <person name="Ovchinnikova G."/>
            <person name="Pati A."/>
            <person name="Chen A."/>
            <person name="Palaniappan K."/>
            <person name="Land M."/>
            <person name="Hauser L."/>
            <person name="Chang Y.J."/>
            <person name="Jeffries C.D."/>
            <person name="Chain P."/>
            <person name="Saunders E."/>
            <person name="Han C."/>
            <person name="Detter J.C."/>
            <person name="Brettin T."/>
            <person name="Rohde M."/>
            <person name="Goker M."/>
            <person name="Bristow J."/>
            <person name="Eisen J.A."/>
            <person name="Markowitz V."/>
            <person name="Hugenholtz P."/>
            <person name="Klenk H.P."/>
            <person name="Kyrpides N.C."/>
        </authorList>
    </citation>
    <scope>NUCLEOTIDE SEQUENCE [LARGE SCALE GENOMIC DNA]</scope>
    <source>
        <strain evidence="4">ATCC 25592 / DSM 43247 / BCRC 13721 / JCM 3198 / KCTC 3076 / NBRC 16047 / NCTC 10667</strain>
    </source>
</reference>
<dbReference type="SUPFAM" id="SSF46785">
    <property type="entry name" value="Winged helix' DNA-binding domain"/>
    <property type="match status" value="1"/>
</dbReference>
<feature type="domain" description="Transcription regulator PadR N-terminal" evidence="2">
    <location>
        <begin position="13"/>
        <end position="84"/>
    </location>
</feature>
<dbReference type="STRING" id="526226.Gbro_1531"/>
<dbReference type="Proteomes" id="UP000001219">
    <property type="component" value="Chromosome"/>
</dbReference>
<accession>D0L721</accession>
<proteinExistence type="predicted"/>
<feature type="region of interest" description="Disordered" evidence="1">
    <location>
        <begin position="184"/>
        <end position="218"/>
    </location>
</feature>
<dbReference type="HOGENOM" id="CLU_089258_4_1_11"/>
<dbReference type="eggNOG" id="COG1695">
    <property type="taxonomic scope" value="Bacteria"/>
</dbReference>
<reference evidence="4" key="1">
    <citation type="submission" date="2009-10" db="EMBL/GenBank/DDBJ databases">
        <title>The complete chromosome of Gordonia bronchialis DSM 43247.</title>
        <authorList>
            <consortium name="US DOE Joint Genome Institute (JGI-PGF)"/>
            <person name="Lucas S."/>
            <person name="Copeland A."/>
            <person name="Lapidus A."/>
            <person name="Glavina del Rio T."/>
            <person name="Dalin E."/>
            <person name="Tice H."/>
            <person name="Bruce D."/>
            <person name="Goodwin L."/>
            <person name="Pitluck S."/>
            <person name="Kyrpides N."/>
            <person name="Mavromatis K."/>
            <person name="Ivanova N."/>
            <person name="Ovchinnikova G."/>
            <person name="Saunders E."/>
            <person name="Brettin T."/>
            <person name="Detter J.C."/>
            <person name="Han C."/>
            <person name="Larimer F."/>
            <person name="Land M."/>
            <person name="Hauser L."/>
            <person name="Markowitz V."/>
            <person name="Cheng J.-F."/>
            <person name="Hugenholtz P."/>
            <person name="Woyke T."/>
            <person name="Wu D."/>
            <person name="Jando M."/>
            <person name="Schneider S."/>
            <person name="Goeker M."/>
            <person name="Klenk H.-P."/>
            <person name="Eisen J.A."/>
        </authorList>
    </citation>
    <scope>NUCLEOTIDE SEQUENCE [LARGE SCALE GENOMIC DNA]</scope>
    <source>
        <strain evidence="4">ATCC 25592 / DSM 43247 / BCRC 13721 / JCM 3198 / KCTC 3076 / NBRC 16047 / NCTC 10667</strain>
    </source>
</reference>
<gene>
    <name evidence="3" type="ordered locus">Gbro_1531</name>
</gene>
<sequence length="218" mass="24514">MRSSTTRLLLLGAVGLFEPVNGYQIRRELMSWQADQWANVAPGSIYHGLARLSADGLLTRHDVTEGARDVAVYQLTDAGRTEVQRLIAEAIDHIDIYDHRDFQAAYGLLPMLGADRAVELLTDRHRRFADIIADLPEHIDPALHPYAPPHALRSLELWSRTARAEFDWLTDLLQDVARGTLSLDTTGWAPPADDPGHQMSDDRRRYREMIGAEPPTSQ</sequence>
<dbReference type="EMBL" id="CP001802">
    <property type="protein sequence ID" value="ACY20806.1"/>
    <property type="molecule type" value="Genomic_DNA"/>
</dbReference>
<dbReference type="Pfam" id="PF03551">
    <property type="entry name" value="PadR"/>
    <property type="match status" value="1"/>
</dbReference>
<dbReference type="RefSeq" id="WP_012833374.1">
    <property type="nucleotide sequence ID" value="NC_013441.1"/>
</dbReference>
<evidence type="ECO:0000313" key="4">
    <source>
        <dbReference type="Proteomes" id="UP000001219"/>
    </source>
</evidence>
<evidence type="ECO:0000313" key="3">
    <source>
        <dbReference type="EMBL" id="ACY20806.1"/>
    </source>
</evidence>
<name>D0L721_GORB4</name>
<protein>
    <submittedName>
        <fullName evidence="3">Transcriptional regulator PadR family protein</fullName>
    </submittedName>
</protein>
<dbReference type="InterPro" id="IPR036388">
    <property type="entry name" value="WH-like_DNA-bd_sf"/>
</dbReference>
<organism evidence="3 4">
    <name type="scientific">Gordonia bronchialis (strain ATCC 25592 / DSM 43247 / BCRC 13721 / JCM 3198 / KCTC 3076 / NBRC 16047 / NCTC 10667)</name>
    <name type="common">Rhodococcus bronchialis</name>
    <dbReference type="NCBI Taxonomy" id="526226"/>
    <lineage>
        <taxon>Bacteria</taxon>
        <taxon>Bacillati</taxon>
        <taxon>Actinomycetota</taxon>
        <taxon>Actinomycetes</taxon>
        <taxon>Mycobacteriales</taxon>
        <taxon>Gordoniaceae</taxon>
        <taxon>Gordonia</taxon>
    </lineage>
</organism>
<dbReference type="OrthoDB" id="8443918at2"/>